<dbReference type="InterPro" id="IPR037914">
    <property type="entry name" value="SpoVT-AbrB_sf"/>
</dbReference>
<reference evidence="2" key="3">
    <citation type="journal article" date="2019" name="BMC Res. Notes">
        <title>Complete genome sequence of the Sulfodiicoccus acidiphilus strain HS-1T, the first crenarchaeon that lacks polB3, isolated from an acidic hot spring in Ohwaku-dani, Hakone, Japan.</title>
        <authorList>
            <person name="Sakai H.D."/>
            <person name="Kurosawa N."/>
        </authorList>
    </citation>
    <scope>NUCLEOTIDE SEQUENCE</scope>
    <source>
        <strain evidence="2">HS-1</strain>
    </source>
</reference>
<gene>
    <name evidence="3" type="ORF">GCM10007116_03460</name>
    <name evidence="2" type="ORF">HS1genome_1734</name>
</gene>
<evidence type="ECO:0000313" key="2">
    <source>
        <dbReference type="EMBL" id="BBD73345.1"/>
    </source>
</evidence>
<dbReference type="AlphaFoldDB" id="A0A348B593"/>
<evidence type="ECO:0000259" key="1">
    <source>
        <dbReference type="SMART" id="SM00966"/>
    </source>
</evidence>
<dbReference type="SMART" id="SM00966">
    <property type="entry name" value="SpoVT_AbrB"/>
    <property type="match status" value="1"/>
</dbReference>
<proteinExistence type="predicted"/>
<dbReference type="KEGG" id="sacd:HS1genome_1734"/>
<keyword evidence="4" id="KW-1185">Reference proteome</keyword>
<evidence type="ECO:0000313" key="3">
    <source>
        <dbReference type="EMBL" id="GGT88947.1"/>
    </source>
</evidence>
<dbReference type="GO" id="GO:0003677">
    <property type="term" value="F:DNA binding"/>
    <property type="evidence" value="ECO:0007669"/>
    <property type="project" value="InterPro"/>
</dbReference>
<dbReference type="GeneID" id="38667219"/>
<dbReference type="Proteomes" id="UP000276741">
    <property type="component" value="Chromosome"/>
</dbReference>
<reference evidence="4" key="2">
    <citation type="submission" date="2018-04" db="EMBL/GenBank/DDBJ databases">
        <title>Complete genome sequence of Sulfodiicoccus acidiphilus strain HS-1.</title>
        <authorList>
            <person name="Sakai H.D."/>
            <person name="Kurosawa N."/>
        </authorList>
    </citation>
    <scope>NUCLEOTIDE SEQUENCE [LARGE SCALE GENOMIC DNA]</scope>
    <source>
        <strain evidence="4">HS-1</strain>
    </source>
</reference>
<reference evidence="3" key="4">
    <citation type="submission" date="2020-09" db="EMBL/GenBank/DDBJ databases">
        <authorList>
            <person name="Sun Q."/>
            <person name="Ohkuma M."/>
        </authorList>
    </citation>
    <scope>NUCLEOTIDE SEQUENCE</scope>
    <source>
        <strain evidence="3">JCM 31740</strain>
    </source>
</reference>
<name>A0A348B593_9CREN</name>
<dbReference type="EMBL" id="AP018553">
    <property type="protein sequence ID" value="BBD73345.1"/>
    <property type="molecule type" value="Genomic_DNA"/>
</dbReference>
<dbReference type="RefSeq" id="WP_126450494.1">
    <property type="nucleotide sequence ID" value="NZ_AP018553.1"/>
</dbReference>
<evidence type="ECO:0000313" key="4">
    <source>
        <dbReference type="Proteomes" id="UP000276741"/>
    </source>
</evidence>
<accession>A0A348B593</accession>
<dbReference type="NCBIfam" id="TIGR01439">
    <property type="entry name" value="lp_hng_hel_AbrB"/>
    <property type="match status" value="1"/>
</dbReference>
<protein>
    <submittedName>
        <fullName evidence="2">AbrB family transcriptional regulator</fullName>
    </submittedName>
</protein>
<dbReference type="InterPro" id="IPR007159">
    <property type="entry name" value="SpoVT-AbrB_dom"/>
</dbReference>
<organism evidence="2 4">
    <name type="scientific">Sulfodiicoccus acidiphilus</name>
    <dbReference type="NCBI Taxonomy" id="1670455"/>
    <lineage>
        <taxon>Archaea</taxon>
        <taxon>Thermoproteota</taxon>
        <taxon>Thermoprotei</taxon>
        <taxon>Sulfolobales</taxon>
        <taxon>Sulfolobaceae</taxon>
        <taxon>Sulfodiicoccus</taxon>
    </lineage>
</organism>
<dbReference type="Proteomes" id="UP000616143">
    <property type="component" value="Unassembled WGS sequence"/>
</dbReference>
<dbReference type="Gene3D" id="2.10.260.10">
    <property type="match status" value="1"/>
</dbReference>
<dbReference type="SUPFAM" id="SSF89447">
    <property type="entry name" value="AbrB/MazE/MraZ-like"/>
    <property type="match status" value="1"/>
</dbReference>
<dbReference type="OrthoDB" id="36735at2157"/>
<dbReference type="EMBL" id="BMQS01000003">
    <property type="protein sequence ID" value="GGT88947.1"/>
    <property type="molecule type" value="Genomic_DNA"/>
</dbReference>
<dbReference type="Pfam" id="PF04014">
    <property type="entry name" value="MazE_antitoxin"/>
    <property type="match status" value="1"/>
</dbReference>
<sequence>MDRVIRVGKRNSIYLPKDVAESINVKEGDKLVLVSKGDRLELIPLRRPSKYWTEIDVDEVEEVGEEVSRSLGIDR</sequence>
<reference evidence="3" key="1">
    <citation type="journal article" date="2014" name="Int. J. Syst. Evol. Microbiol.">
        <title>Complete genome sequence of Corynebacterium casei LMG S-19264T (=DSM 44701T), isolated from a smear-ripened cheese.</title>
        <authorList>
            <consortium name="US DOE Joint Genome Institute (JGI-PGF)"/>
            <person name="Walter F."/>
            <person name="Albersmeier A."/>
            <person name="Kalinowski J."/>
            <person name="Ruckert C."/>
        </authorList>
    </citation>
    <scope>NUCLEOTIDE SEQUENCE</scope>
    <source>
        <strain evidence="3">JCM 31740</strain>
    </source>
</reference>
<feature type="domain" description="SpoVT-AbrB" evidence="1">
    <location>
        <begin position="5"/>
        <end position="50"/>
    </location>
</feature>